<keyword evidence="5 9" id="KW-1133">Transmembrane helix</keyword>
<keyword evidence="4" id="KW-0967">Endosome</keyword>
<dbReference type="PANTHER" id="PTHR11506:SF30">
    <property type="entry name" value="LYSOSOME-ASSOCIATED MEMBRANE GLYCOPROTEIN 3"/>
    <property type="match status" value="1"/>
</dbReference>
<accession>A0A667XNM4</accession>
<evidence type="ECO:0000313" key="11">
    <source>
        <dbReference type="Ensembl" id="ENSMMDP00005013754.1"/>
    </source>
</evidence>
<keyword evidence="12" id="KW-1185">Reference proteome</keyword>
<evidence type="ECO:0000256" key="5">
    <source>
        <dbReference type="ARBA" id="ARBA00022989"/>
    </source>
</evidence>
<evidence type="ECO:0000259" key="10">
    <source>
        <dbReference type="Pfam" id="PF01299"/>
    </source>
</evidence>
<keyword evidence="8" id="KW-0458">Lysosome</keyword>
<comment type="similarity">
    <text evidence="8">Belongs to the LAMP family.</text>
</comment>
<dbReference type="InParanoid" id="A0A667XNM4"/>
<feature type="transmembrane region" description="Helical" evidence="9">
    <location>
        <begin position="157"/>
        <end position="180"/>
    </location>
</feature>
<protein>
    <recommendedName>
        <fullName evidence="10">Lysosome-associated membrane glycoprotein 2-like luminal domain-containing protein</fullName>
    </recommendedName>
</protein>
<evidence type="ECO:0000256" key="9">
    <source>
        <dbReference type="SAM" id="Phobius"/>
    </source>
</evidence>
<proteinExistence type="inferred from homology"/>
<organism evidence="11 12">
    <name type="scientific">Myripristis murdjan</name>
    <name type="common">pinecone soldierfish</name>
    <dbReference type="NCBI Taxonomy" id="586833"/>
    <lineage>
        <taxon>Eukaryota</taxon>
        <taxon>Metazoa</taxon>
        <taxon>Chordata</taxon>
        <taxon>Craniata</taxon>
        <taxon>Vertebrata</taxon>
        <taxon>Euteleostomi</taxon>
        <taxon>Actinopterygii</taxon>
        <taxon>Neopterygii</taxon>
        <taxon>Teleostei</taxon>
        <taxon>Neoteleostei</taxon>
        <taxon>Acanthomorphata</taxon>
        <taxon>Holocentriformes</taxon>
        <taxon>Holocentridae</taxon>
        <taxon>Myripristis</taxon>
    </lineage>
</organism>
<feature type="domain" description="Lysosome-associated membrane glycoprotein 2-like luminal" evidence="10">
    <location>
        <begin position="5"/>
        <end position="138"/>
    </location>
</feature>
<dbReference type="AlphaFoldDB" id="A0A667XNM4"/>
<evidence type="ECO:0000256" key="8">
    <source>
        <dbReference type="PROSITE-ProRule" id="PRU00740"/>
    </source>
</evidence>
<dbReference type="GO" id="GO:0005886">
    <property type="term" value="C:plasma membrane"/>
    <property type="evidence" value="ECO:0007669"/>
    <property type="project" value="TreeGrafter"/>
</dbReference>
<dbReference type="InterPro" id="IPR002000">
    <property type="entry name" value="Lysosome-assoc_membr_glycop"/>
</dbReference>
<dbReference type="PROSITE" id="PS51407">
    <property type="entry name" value="LAMP_3"/>
    <property type="match status" value="1"/>
</dbReference>
<dbReference type="Ensembl" id="ENSMMDT00005014148.1">
    <property type="protein sequence ID" value="ENSMMDP00005013754.1"/>
    <property type="gene ID" value="ENSMMDG00005007138.1"/>
</dbReference>
<keyword evidence="3" id="KW-0732">Signal</keyword>
<dbReference type="Proteomes" id="UP000472263">
    <property type="component" value="Chromosome 4"/>
</dbReference>
<keyword evidence="8" id="KW-1015">Disulfide bond</keyword>
<dbReference type="Pfam" id="PF01299">
    <property type="entry name" value="Lamp2-like_luminal"/>
    <property type="match status" value="1"/>
</dbReference>
<evidence type="ECO:0000256" key="3">
    <source>
        <dbReference type="ARBA" id="ARBA00022729"/>
    </source>
</evidence>
<evidence type="ECO:0000256" key="7">
    <source>
        <dbReference type="ARBA" id="ARBA00023180"/>
    </source>
</evidence>
<dbReference type="PRINTS" id="PR00336">
    <property type="entry name" value="LYSASSOCTDMP"/>
</dbReference>
<dbReference type="GeneTree" id="ENSGT00950000182899"/>
<keyword evidence="7" id="KW-0325">Glycoprotein</keyword>
<comment type="caution">
    <text evidence="8">Lacks conserved residue(s) required for the propagation of feature annotation.</text>
</comment>
<dbReference type="PANTHER" id="PTHR11506">
    <property type="entry name" value="LYSOSOME-ASSOCIATED MEMBRANE GLYCOPROTEIN"/>
    <property type="match status" value="1"/>
</dbReference>
<name>A0A667XNM4_9TELE</name>
<feature type="disulfide bond" evidence="8">
    <location>
        <begin position="112"/>
        <end position="149"/>
    </location>
</feature>
<sequence>QRWPGTYTLKTPAGKRCLKATMGVEYVVIENKKYWYFNLDPSRVSISGYCADKVAVLSLTMPNNGASLQLTFIKVETLQHTPTQRSHFRKVYPGVLDNNKLFKAADGRSFKCSSPSEFAMAKQLKIKLLTVQIQAFTLPKGKFGKEVECWADFNRRVIPIIVGAVVVGLILIALLTFLFIKDRRRQGYERI</sequence>
<evidence type="ECO:0000313" key="12">
    <source>
        <dbReference type="Proteomes" id="UP000472263"/>
    </source>
</evidence>
<reference evidence="11" key="3">
    <citation type="submission" date="2025-09" db="UniProtKB">
        <authorList>
            <consortium name="Ensembl"/>
        </authorList>
    </citation>
    <scope>IDENTIFICATION</scope>
</reference>
<evidence type="ECO:0000256" key="1">
    <source>
        <dbReference type="ARBA" id="ARBA00004530"/>
    </source>
</evidence>
<evidence type="ECO:0000256" key="2">
    <source>
        <dbReference type="ARBA" id="ARBA00022692"/>
    </source>
</evidence>
<evidence type="ECO:0000256" key="6">
    <source>
        <dbReference type="ARBA" id="ARBA00023136"/>
    </source>
</evidence>
<dbReference type="GO" id="GO:0005765">
    <property type="term" value="C:lysosomal membrane"/>
    <property type="evidence" value="ECO:0007669"/>
    <property type="project" value="UniProtKB-SubCell"/>
</dbReference>
<reference evidence="11" key="2">
    <citation type="submission" date="2025-08" db="UniProtKB">
        <authorList>
            <consortium name="Ensembl"/>
        </authorList>
    </citation>
    <scope>IDENTIFICATION</scope>
</reference>
<dbReference type="GO" id="GO:0072594">
    <property type="term" value="P:establishment of protein localization to organelle"/>
    <property type="evidence" value="ECO:0007669"/>
    <property type="project" value="TreeGrafter"/>
</dbReference>
<keyword evidence="6 8" id="KW-0472">Membrane</keyword>
<comment type="subcellular location">
    <subcellularLocation>
        <location evidence="1">Endosome membrane</location>
        <topology evidence="1">Single-pass type I membrane protein</topology>
    </subcellularLocation>
    <subcellularLocation>
        <location evidence="8">Lysosome membrane</location>
        <topology evidence="8">Single-pass type I membrane protein</topology>
    </subcellularLocation>
</comment>
<dbReference type="InterPro" id="IPR048528">
    <property type="entry name" value="Lamp2-like_luminal"/>
</dbReference>
<keyword evidence="2 8" id="KW-0812">Transmembrane</keyword>
<dbReference type="GO" id="GO:0031902">
    <property type="term" value="C:late endosome membrane"/>
    <property type="evidence" value="ECO:0007669"/>
    <property type="project" value="TreeGrafter"/>
</dbReference>
<reference evidence="11" key="1">
    <citation type="submission" date="2019-06" db="EMBL/GenBank/DDBJ databases">
        <authorList>
            <consortium name="Wellcome Sanger Institute Data Sharing"/>
        </authorList>
    </citation>
    <scope>NUCLEOTIDE SEQUENCE [LARGE SCALE GENOMIC DNA]</scope>
</reference>
<dbReference type="Gene3D" id="2.40.160.110">
    <property type="match status" value="1"/>
</dbReference>
<evidence type="ECO:0000256" key="4">
    <source>
        <dbReference type="ARBA" id="ARBA00022753"/>
    </source>
</evidence>